<dbReference type="SUPFAM" id="SSF51261">
    <property type="entry name" value="Duplicated hybrid motif"/>
    <property type="match status" value="1"/>
</dbReference>
<dbReference type="Pfam" id="PF00358">
    <property type="entry name" value="PTS_EIIA_1"/>
    <property type="match status" value="1"/>
</dbReference>
<dbReference type="EMBL" id="BNAO01000005">
    <property type="protein sequence ID" value="GHG70770.1"/>
    <property type="molecule type" value="Genomic_DNA"/>
</dbReference>
<protein>
    <recommendedName>
        <fullName evidence="4">PTS EIIA type-1 domain-containing protein</fullName>
    </recommendedName>
</protein>
<dbReference type="RefSeq" id="WP_189433019.1">
    <property type="nucleotide sequence ID" value="NZ_BNAO01000005.1"/>
</dbReference>
<sequence length="186" mass="21095">MSYSEIIWQQDWSKLQGFVIKSPFSGQLAPLNMHPMPLYYQDILPSTLSCKLQQGTIYAPFNAEFSTARDLDRRLVFKHQSGLSLTLDLPVALRNLHGKGMHWLSRSCKKITAGTPVLQLDLPYLQLVLDDIYCLATIVGSVYVDKIYSRKAQVNANEDPLFVLQLKTHTKEKSDSAEQQILSHSQ</sequence>
<dbReference type="InterPro" id="IPR001127">
    <property type="entry name" value="PTS_EIIA_1_perm"/>
</dbReference>
<reference evidence="6" key="1">
    <citation type="journal article" date="2019" name="Int. J. Syst. Evol. Microbiol.">
        <title>The Global Catalogue of Microorganisms (GCM) 10K type strain sequencing project: providing services to taxonomists for standard genome sequencing and annotation.</title>
        <authorList>
            <consortium name="The Broad Institute Genomics Platform"/>
            <consortium name="The Broad Institute Genome Sequencing Center for Infectious Disease"/>
            <person name="Wu L."/>
            <person name="Ma J."/>
        </authorList>
    </citation>
    <scope>NUCLEOTIDE SEQUENCE [LARGE SCALE GENOMIC DNA]</scope>
    <source>
        <strain evidence="6">CGMCC 1.7003</strain>
    </source>
</reference>
<proteinExistence type="predicted"/>
<gene>
    <name evidence="5" type="ORF">GCM10010919_21540</name>
</gene>
<name>A0ABQ3KZ25_9ALTE</name>
<comment type="caution">
    <text evidence="5">The sequence shown here is derived from an EMBL/GenBank/DDBJ whole genome shotgun (WGS) entry which is preliminary data.</text>
</comment>
<evidence type="ECO:0000256" key="1">
    <source>
        <dbReference type="ARBA" id="ARBA00022448"/>
    </source>
</evidence>
<organism evidence="5 6">
    <name type="scientific">Alishewanella longhuensis</name>
    <dbReference type="NCBI Taxonomy" id="1091037"/>
    <lineage>
        <taxon>Bacteria</taxon>
        <taxon>Pseudomonadati</taxon>
        <taxon>Pseudomonadota</taxon>
        <taxon>Gammaproteobacteria</taxon>
        <taxon>Alteromonadales</taxon>
        <taxon>Alteromonadaceae</taxon>
        <taxon>Alishewanella</taxon>
    </lineage>
</organism>
<dbReference type="Gene3D" id="2.70.70.10">
    <property type="entry name" value="Glucose Permease (Domain IIA)"/>
    <property type="match status" value="1"/>
</dbReference>
<dbReference type="InterPro" id="IPR011055">
    <property type="entry name" value="Dup_hybrid_motif"/>
</dbReference>
<dbReference type="Proteomes" id="UP000659697">
    <property type="component" value="Unassembled WGS sequence"/>
</dbReference>
<evidence type="ECO:0000313" key="6">
    <source>
        <dbReference type="Proteomes" id="UP000659697"/>
    </source>
</evidence>
<feature type="domain" description="PTS EIIA type-1" evidence="4">
    <location>
        <begin position="20"/>
        <end position="126"/>
    </location>
</feature>
<keyword evidence="1" id="KW-0813">Transport</keyword>
<evidence type="ECO:0000259" key="4">
    <source>
        <dbReference type="Pfam" id="PF00358"/>
    </source>
</evidence>
<evidence type="ECO:0000313" key="5">
    <source>
        <dbReference type="EMBL" id="GHG70770.1"/>
    </source>
</evidence>
<keyword evidence="6" id="KW-1185">Reference proteome</keyword>
<keyword evidence="2" id="KW-0762">Sugar transport</keyword>
<evidence type="ECO:0000256" key="3">
    <source>
        <dbReference type="ARBA" id="ARBA00022679"/>
    </source>
</evidence>
<evidence type="ECO:0000256" key="2">
    <source>
        <dbReference type="ARBA" id="ARBA00022597"/>
    </source>
</evidence>
<accession>A0ABQ3KZ25</accession>
<keyword evidence="3" id="KW-0808">Transferase</keyword>